<evidence type="ECO:0000259" key="13">
    <source>
        <dbReference type="PROSITE" id="PS50011"/>
    </source>
</evidence>
<feature type="non-terminal residue" evidence="14">
    <location>
        <position position="1"/>
    </location>
</feature>
<feature type="compositionally biased region" description="Basic and acidic residues" evidence="12">
    <location>
        <begin position="270"/>
        <end position="280"/>
    </location>
</feature>
<keyword evidence="7" id="KW-0547">Nucleotide-binding</keyword>
<keyword evidence="8 14" id="KW-0418">Kinase</keyword>
<evidence type="ECO:0000256" key="12">
    <source>
        <dbReference type="SAM" id="MobiDB-lite"/>
    </source>
</evidence>
<evidence type="ECO:0000256" key="2">
    <source>
        <dbReference type="ARBA" id="ARBA00004245"/>
    </source>
</evidence>
<feature type="region of interest" description="Disordered" evidence="12">
    <location>
        <begin position="219"/>
        <end position="287"/>
    </location>
</feature>
<dbReference type="Gene3D" id="1.10.510.10">
    <property type="entry name" value="Transferase(Phosphotransferase) domain 1"/>
    <property type="match status" value="1"/>
</dbReference>
<dbReference type="PANTHER" id="PTHR46485:SF7">
    <property type="entry name" value="LIM DOMAIN KINASE 1"/>
    <property type="match status" value="1"/>
</dbReference>
<evidence type="ECO:0000256" key="4">
    <source>
        <dbReference type="ARBA" id="ARBA00022527"/>
    </source>
</evidence>
<keyword evidence="15" id="KW-1185">Reference proteome</keyword>
<evidence type="ECO:0000256" key="3">
    <source>
        <dbReference type="ARBA" id="ARBA00022490"/>
    </source>
</evidence>
<evidence type="ECO:0000256" key="1">
    <source>
        <dbReference type="ARBA" id="ARBA00004123"/>
    </source>
</evidence>
<dbReference type="InterPro" id="IPR000719">
    <property type="entry name" value="Prot_kinase_dom"/>
</dbReference>
<keyword evidence="10" id="KW-0206">Cytoskeleton</keyword>
<comment type="subcellular location">
    <subcellularLocation>
        <location evidence="2">Cytoplasm</location>
        <location evidence="2">Cytoskeleton</location>
    </subcellularLocation>
    <subcellularLocation>
        <location evidence="1">Nucleus</location>
    </subcellularLocation>
</comment>
<dbReference type="Pfam" id="PF00069">
    <property type="entry name" value="Pkinase"/>
    <property type="match status" value="1"/>
</dbReference>
<keyword evidence="11" id="KW-0539">Nucleus</keyword>
<evidence type="ECO:0000313" key="15">
    <source>
        <dbReference type="Proteomes" id="UP001482620"/>
    </source>
</evidence>
<keyword evidence="6" id="KW-0677">Repeat</keyword>
<keyword evidence="4" id="KW-0723">Serine/threonine-protein kinase</keyword>
<keyword evidence="3" id="KW-0963">Cytoplasm</keyword>
<gene>
    <name evidence="14" type="primary">LIMK1_4</name>
    <name evidence="14" type="ORF">ILYODFUR_029651</name>
</gene>
<reference evidence="14 15" key="1">
    <citation type="submission" date="2021-06" db="EMBL/GenBank/DDBJ databases">
        <authorList>
            <person name="Palmer J.M."/>
        </authorList>
    </citation>
    <scope>NUCLEOTIDE SEQUENCE [LARGE SCALE GENOMIC DNA]</scope>
    <source>
        <strain evidence="15">if_2019</strain>
        <tissue evidence="14">Muscle</tissue>
    </source>
</reference>
<name>A0ABV0TF32_9TELE</name>
<comment type="caution">
    <text evidence="14">The sequence shown here is derived from an EMBL/GenBank/DDBJ whole genome shotgun (WGS) entry which is preliminary data.</text>
</comment>
<dbReference type="SUPFAM" id="SSF56112">
    <property type="entry name" value="Protein kinase-like (PK-like)"/>
    <property type="match status" value="1"/>
</dbReference>
<evidence type="ECO:0000256" key="6">
    <source>
        <dbReference type="ARBA" id="ARBA00022737"/>
    </source>
</evidence>
<evidence type="ECO:0000256" key="7">
    <source>
        <dbReference type="ARBA" id="ARBA00022741"/>
    </source>
</evidence>
<dbReference type="GO" id="GO:0016301">
    <property type="term" value="F:kinase activity"/>
    <property type="evidence" value="ECO:0007669"/>
    <property type="project" value="UniProtKB-KW"/>
</dbReference>
<proteinExistence type="predicted"/>
<dbReference type="PANTHER" id="PTHR46485">
    <property type="entry name" value="LIM DOMAIN KINASE 1"/>
    <property type="match status" value="1"/>
</dbReference>
<evidence type="ECO:0000256" key="10">
    <source>
        <dbReference type="ARBA" id="ARBA00023212"/>
    </source>
</evidence>
<dbReference type="EMBL" id="JAHRIQ010027419">
    <property type="protein sequence ID" value="MEQ2230473.1"/>
    <property type="molecule type" value="Genomic_DNA"/>
</dbReference>
<keyword evidence="9" id="KW-0067">ATP-binding</keyword>
<feature type="compositionally biased region" description="Basic and acidic residues" evidence="12">
    <location>
        <begin position="225"/>
        <end position="237"/>
    </location>
</feature>
<protein>
    <submittedName>
        <fullName evidence="14">LIM domain kinase 1</fullName>
    </submittedName>
</protein>
<evidence type="ECO:0000256" key="9">
    <source>
        <dbReference type="ARBA" id="ARBA00022840"/>
    </source>
</evidence>
<keyword evidence="5" id="KW-0808">Transferase</keyword>
<evidence type="ECO:0000256" key="11">
    <source>
        <dbReference type="ARBA" id="ARBA00023242"/>
    </source>
</evidence>
<feature type="domain" description="Protein kinase" evidence="13">
    <location>
        <begin position="1"/>
        <end position="166"/>
    </location>
</feature>
<evidence type="ECO:0000256" key="5">
    <source>
        <dbReference type="ARBA" id="ARBA00022679"/>
    </source>
</evidence>
<sequence>AYLHSMNVIHRDLNSYNCLVRQNQSVVVADFGLARLVMDERNQSRTSSLERSVKGPLSELRKTDRRKRYTVVGNPYWMAPEMIHGKTYDERVDIFSFGIMTCEIIGRVSADPDYLPRTNDFGLNVESFLQQFHPPRCPSAFLPLAVLCCDLDADKRPSFSKLEEWLDNLLMNLDISLPLLSVLEQLCRAFWKNHQNQAPNQDEIPVSCKQTISETRRGNLSPKLCSDEANSHTDAHGHNVRTKSQHTDQSCCDSINSDSGNSECESYEDGNIKEQAKSQHEPSLLGRTNRVRRTCRVLWERSTEDSSFL</sequence>
<dbReference type="Proteomes" id="UP001482620">
    <property type="component" value="Unassembled WGS sequence"/>
</dbReference>
<feature type="compositionally biased region" description="Polar residues" evidence="12">
    <location>
        <begin position="247"/>
        <end position="264"/>
    </location>
</feature>
<dbReference type="InterPro" id="IPR050940">
    <property type="entry name" value="Actin_reg-Ser/Thr_kinase"/>
</dbReference>
<dbReference type="InterPro" id="IPR011009">
    <property type="entry name" value="Kinase-like_dom_sf"/>
</dbReference>
<evidence type="ECO:0000256" key="8">
    <source>
        <dbReference type="ARBA" id="ARBA00022777"/>
    </source>
</evidence>
<accession>A0ABV0TF32</accession>
<evidence type="ECO:0000313" key="14">
    <source>
        <dbReference type="EMBL" id="MEQ2230473.1"/>
    </source>
</evidence>
<organism evidence="14 15">
    <name type="scientific">Ilyodon furcidens</name>
    <name type="common">goldbreast splitfin</name>
    <dbReference type="NCBI Taxonomy" id="33524"/>
    <lineage>
        <taxon>Eukaryota</taxon>
        <taxon>Metazoa</taxon>
        <taxon>Chordata</taxon>
        <taxon>Craniata</taxon>
        <taxon>Vertebrata</taxon>
        <taxon>Euteleostomi</taxon>
        <taxon>Actinopterygii</taxon>
        <taxon>Neopterygii</taxon>
        <taxon>Teleostei</taxon>
        <taxon>Neoteleostei</taxon>
        <taxon>Acanthomorphata</taxon>
        <taxon>Ovalentaria</taxon>
        <taxon>Atherinomorphae</taxon>
        <taxon>Cyprinodontiformes</taxon>
        <taxon>Goodeidae</taxon>
        <taxon>Ilyodon</taxon>
    </lineage>
</organism>
<dbReference type="PROSITE" id="PS50011">
    <property type="entry name" value="PROTEIN_KINASE_DOM"/>
    <property type="match status" value="1"/>
</dbReference>